<dbReference type="Proteomes" id="UP000789759">
    <property type="component" value="Unassembled WGS sequence"/>
</dbReference>
<gene>
    <name evidence="1" type="ORF">CPELLU_LOCUS15128</name>
</gene>
<evidence type="ECO:0000313" key="1">
    <source>
        <dbReference type="EMBL" id="CAG8758084.1"/>
    </source>
</evidence>
<comment type="caution">
    <text evidence="1">The sequence shown here is derived from an EMBL/GenBank/DDBJ whole genome shotgun (WGS) entry which is preliminary data.</text>
</comment>
<keyword evidence="2" id="KW-1185">Reference proteome</keyword>
<proteinExistence type="predicted"/>
<organism evidence="1 2">
    <name type="scientific">Cetraspora pellucida</name>
    <dbReference type="NCBI Taxonomy" id="1433469"/>
    <lineage>
        <taxon>Eukaryota</taxon>
        <taxon>Fungi</taxon>
        <taxon>Fungi incertae sedis</taxon>
        <taxon>Mucoromycota</taxon>
        <taxon>Glomeromycotina</taxon>
        <taxon>Glomeromycetes</taxon>
        <taxon>Diversisporales</taxon>
        <taxon>Gigasporaceae</taxon>
        <taxon>Cetraspora</taxon>
    </lineage>
</organism>
<dbReference type="AlphaFoldDB" id="A0A9N9NT68"/>
<protein>
    <submittedName>
        <fullName evidence="1">735_t:CDS:1</fullName>
    </submittedName>
</protein>
<accession>A0A9N9NT68</accession>
<dbReference type="EMBL" id="CAJVQA010019236">
    <property type="protein sequence ID" value="CAG8758084.1"/>
    <property type="molecule type" value="Genomic_DNA"/>
</dbReference>
<name>A0A9N9NT68_9GLOM</name>
<dbReference type="OrthoDB" id="2445951at2759"/>
<reference evidence="1" key="1">
    <citation type="submission" date="2021-06" db="EMBL/GenBank/DDBJ databases">
        <authorList>
            <person name="Kallberg Y."/>
            <person name="Tangrot J."/>
            <person name="Rosling A."/>
        </authorList>
    </citation>
    <scope>NUCLEOTIDE SEQUENCE</scope>
    <source>
        <strain evidence="1">FL966</strain>
    </source>
</reference>
<evidence type="ECO:0000313" key="2">
    <source>
        <dbReference type="Proteomes" id="UP000789759"/>
    </source>
</evidence>
<sequence>MKNDSGVQEVSSSLMMTGNILEDKVKKNQEMNIRNSLDRLMIDIVKIVYREKSLSERENKKKLVKKLADRILSKTKDKNRIVNSIQDKNIREEKMDFDIEERLYNNIARNRLLDNVYRDSTGLKMLGMQDISATWISTSSI</sequence>